<dbReference type="EMBL" id="JBEPIJ010000005">
    <property type="protein sequence ID" value="MES0873685.1"/>
    <property type="molecule type" value="Genomic_DNA"/>
</dbReference>
<accession>A0ABV2AAB7</accession>
<evidence type="ECO:0000256" key="3">
    <source>
        <dbReference type="ARBA" id="ARBA00023163"/>
    </source>
</evidence>
<dbReference type="InterPro" id="IPR001387">
    <property type="entry name" value="Cro/C1-type_HTH"/>
</dbReference>
<comment type="caution">
    <text evidence="5">The sequence shown here is derived from an EMBL/GenBank/DDBJ whole genome shotgun (WGS) entry which is preliminary data.</text>
</comment>
<dbReference type="RefSeq" id="WP_352888488.1">
    <property type="nucleotide sequence ID" value="NZ_JBEPIJ010000005.1"/>
</dbReference>
<evidence type="ECO:0000313" key="5">
    <source>
        <dbReference type="EMBL" id="MES0873685.1"/>
    </source>
</evidence>
<dbReference type="SUPFAM" id="SSF47413">
    <property type="entry name" value="lambda repressor-like DNA-binding domains"/>
    <property type="match status" value="1"/>
</dbReference>
<proteinExistence type="predicted"/>
<sequence>MVRPRKISLRERLAVNVRNERLARRWTQEDLGHRSGVSQRYISRLESAKSAITVDTIDKLAEAFDVDGAQLLRRPP</sequence>
<organism evidence="5 6">
    <name type="scientific">Sinimarinibacterium thermocellulolyticum</name>
    <dbReference type="NCBI Taxonomy" id="3170016"/>
    <lineage>
        <taxon>Bacteria</taxon>
        <taxon>Pseudomonadati</taxon>
        <taxon>Pseudomonadota</taxon>
        <taxon>Gammaproteobacteria</taxon>
        <taxon>Nevskiales</taxon>
        <taxon>Nevskiaceae</taxon>
        <taxon>Sinimarinibacterium</taxon>
    </lineage>
</organism>
<evidence type="ECO:0000256" key="1">
    <source>
        <dbReference type="ARBA" id="ARBA00023015"/>
    </source>
</evidence>
<dbReference type="CDD" id="cd00093">
    <property type="entry name" value="HTH_XRE"/>
    <property type="match status" value="1"/>
</dbReference>
<gene>
    <name evidence="5" type="ORF">ABSH63_06675</name>
</gene>
<reference evidence="5 6" key="1">
    <citation type="submission" date="2024-06" db="EMBL/GenBank/DDBJ databases">
        <authorList>
            <person name="Li Z."/>
            <person name="Jiang Y."/>
        </authorList>
    </citation>
    <scope>NUCLEOTIDE SEQUENCE [LARGE SCALE GENOMIC DNA]</scope>
    <source>
        <strain evidence="5 6">HSW-8</strain>
    </source>
</reference>
<keyword evidence="1" id="KW-0805">Transcription regulation</keyword>
<dbReference type="PANTHER" id="PTHR46797">
    <property type="entry name" value="HTH-TYPE TRANSCRIPTIONAL REGULATOR"/>
    <property type="match status" value="1"/>
</dbReference>
<dbReference type="Gene3D" id="1.10.260.40">
    <property type="entry name" value="lambda repressor-like DNA-binding domains"/>
    <property type="match status" value="1"/>
</dbReference>
<dbReference type="PANTHER" id="PTHR46797:SF23">
    <property type="entry name" value="HTH-TYPE TRANSCRIPTIONAL REGULATOR SUTR"/>
    <property type="match status" value="1"/>
</dbReference>
<dbReference type="InterPro" id="IPR010982">
    <property type="entry name" value="Lambda_DNA-bd_dom_sf"/>
</dbReference>
<name>A0ABV2AAB7_9GAMM</name>
<keyword evidence="2" id="KW-0238">DNA-binding</keyword>
<evidence type="ECO:0000313" key="6">
    <source>
        <dbReference type="Proteomes" id="UP001465331"/>
    </source>
</evidence>
<protein>
    <submittedName>
        <fullName evidence="5">Helix-turn-helix transcriptional regulator</fullName>
    </submittedName>
</protein>
<evidence type="ECO:0000259" key="4">
    <source>
        <dbReference type="PROSITE" id="PS50943"/>
    </source>
</evidence>
<keyword evidence="3" id="KW-0804">Transcription</keyword>
<keyword evidence="6" id="KW-1185">Reference proteome</keyword>
<dbReference type="InterPro" id="IPR050807">
    <property type="entry name" value="TransReg_Diox_bact_type"/>
</dbReference>
<evidence type="ECO:0000256" key="2">
    <source>
        <dbReference type="ARBA" id="ARBA00023125"/>
    </source>
</evidence>
<feature type="domain" description="HTH cro/C1-type" evidence="4">
    <location>
        <begin position="17"/>
        <end position="71"/>
    </location>
</feature>
<dbReference type="SMART" id="SM00530">
    <property type="entry name" value="HTH_XRE"/>
    <property type="match status" value="1"/>
</dbReference>
<dbReference type="Pfam" id="PF01381">
    <property type="entry name" value="HTH_3"/>
    <property type="match status" value="1"/>
</dbReference>
<dbReference type="Proteomes" id="UP001465331">
    <property type="component" value="Unassembled WGS sequence"/>
</dbReference>
<dbReference type="PROSITE" id="PS50943">
    <property type="entry name" value="HTH_CROC1"/>
    <property type="match status" value="1"/>
</dbReference>